<keyword evidence="2" id="KW-0540">Nuclease</keyword>
<feature type="domain" description="Putative restriction endonuclease" evidence="1">
    <location>
        <begin position="33"/>
        <end position="185"/>
    </location>
</feature>
<evidence type="ECO:0000259" key="1">
    <source>
        <dbReference type="Pfam" id="PF05685"/>
    </source>
</evidence>
<accession>A0ABX1GXF2</accession>
<dbReference type="PANTHER" id="PTHR35400:SF3">
    <property type="entry name" value="SLL1072 PROTEIN"/>
    <property type="match status" value="1"/>
</dbReference>
<dbReference type="EMBL" id="JAAWWP010000002">
    <property type="protein sequence ID" value="NKI40768.1"/>
    <property type="molecule type" value="Genomic_DNA"/>
</dbReference>
<proteinExistence type="predicted"/>
<gene>
    <name evidence="2" type="ORF">HFV08_05815</name>
</gene>
<dbReference type="RefSeq" id="WP_168536443.1">
    <property type="nucleotide sequence ID" value="NZ_JAAWWP010000002.1"/>
</dbReference>
<organism evidence="2 3">
    <name type="scientific">Streptomyces physcomitrii</name>
    <dbReference type="NCBI Taxonomy" id="2724184"/>
    <lineage>
        <taxon>Bacteria</taxon>
        <taxon>Bacillati</taxon>
        <taxon>Actinomycetota</taxon>
        <taxon>Actinomycetes</taxon>
        <taxon>Kitasatosporales</taxon>
        <taxon>Streptomycetaceae</taxon>
        <taxon>Streptomyces</taxon>
    </lineage>
</organism>
<reference evidence="2 3" key="1">
    <citation type="submission" date="2020-04" db="EMBL/GenBank/DDBJ databases">
        <title>Phylogenetic Diversity and Antibacterial Activity against Ralstonia solanacearum of Endophytic Actinomycete Isolated from Moss.</title>
        <authorList>
            <person name="Zhuang X."/>
        </authorList>
    </citation>
    <scope>NUCLEOTIDE SEQUENCE [LARGE SCALE GENOMIC DNA]</scope>
    <source>
        <strain evidence="2 3">LD120</strain>
    </source>
</reference>
<dbReference type="GO" id="GO:0004519">
    <property type="term" value="F:endonuclease activity"/>
    <property type="evidence" value="ECO:0007669"/>
    <property type="project" value="UniProtKB-KW"/>
</dbReference>
<dbReference type="InterPro" id="IPR008538">
    <property type="entry name" value="Uma2"/>
</dbReference>
<dbReference type="InterPro" id="IPR012296">
    <property type="entry name" value="Nuclease_put_TT1808"/>
</dbReference>
<dbReference type="Pfam" id="PF05685">
    <property type="entry name" value="Uma2"/>
    <property type="match status" value="1"/>
</dbReference>
<keyword evidence="3" id="KW-1185">Reference proteome</keyword>
<evidence type="ECO:0000313" key="3">
    <source>
        <dbReference type="Proteomes" id="UP000772196"/>
    </source>
</evidence>
<evidence type="ECO:0000313" key="2">
    <source>
        <dbReference type="EMBL" id="NKI40768.1"/>
    </source>
</evidence>
<sequence length="209" mass="23170">MNTEPAAPPSAEAVCDCGTSWPEPPQDGYTVDDVYTLPELPRHTQLIDGSLVFAARQQLFHMRMVDLLTAGLRGTLVPPLKVRRQMSVELDRRNMPEPDVSVVREDAAETGPDRTRYLASEVLLAVEVVSPDSEARDRDTKPRKYAAAGIPHFWLVERAGSDGHPVVRVHELDPVTKSYAITGIHHDELKSSVPYDIAVDISLEALREL</sequence>
<name>A0ABX1GXF2_9ACTN</name>
<dbReference type="Gene3D" id="3.90.1570.10">
    <property type="entry name" value="tt1808, chain A"/>
    <property type="match status" value="1"/>
</dbReference>
<dbReference type="CDD" id="cd06260">
    <property type="entry name" value="DUF820-like"/>
    <property type="match status" value="1"/>
</dbReference>
<protein>
    <submittedName>
        <fullName evidence="2">Uma2 family endonuclease</fullName>
    </submittedName>
</protein>
<dbReference type="PANTHER" id="PTHR35400">
    <property type="entry name" value="SLR1083 PROTEIN"/>
    <property type="match status" value="1"/>
</dbReference>
<comment type="caution">
    <text evidence="2">The sequence shown here is derived from an EMBL/GenBank/DDBJ whole genome shotgun (WGS) entry which is preliminary data.</text>
</comment>
<dbReference type="InterPro" id="IPR011335">
    <property type="entry name" value="Restrct_endonuc-II-like"/>
</dbReference>
<dbReference type="SUPFAM" id="SSF52980">
    <property type="entry name" value="Restriction endonuclease-like"/>
    <property type="match status" value="1"/>
</dbReference>
<keyword evidence="2" id="KW-0378">Hydrolase</keyword>
<dbReference type="Proteomes" id="UP000772196">
    <property type="component" value="Unassembled WGS sequence"/>
</dbReference>
<keyword evidence="2" id="KW-0255">Endonuclease</keyword>